<name>A0A2P8EE65_9BACT</name>
<accession>A0A2P8EE65</accession>
<comment type="caution">
    <text evidence="4">The sequence shown here is derived from an EMBL/GenBank/DDBJ whole genome shotgun (WGS) entry which is preliminary data.</text>
</comment>
<dbReference type="Gene3D" id="3.40.630.30">
    <property type="match status" value="1"/>
</dbReference>
<dbReference type="PANTHER" id="PTHR43800:SF1">
    <property type="entry name" value="PEPTIDYL-LYSINE N-ACETYLTRANSFERASE YJAB"/>
    <property type="match status" value="1"/>
</dbReference>
<keyword evidence="5" id="KW-1185">Reference proteome</keyword>
<dbReference type="EMBL" id="PYGF01000001">
    <property type="protein sequence ID" value="PSL07733.1"/>
    <property type="molecule type" value="Genomic_DNA"/>
</dbReference>
<evidence type="ECO:0000313" key="5">
    <source>
        <dbReference type="Proteomes" id="UP000240708"/>
    </source>
</evidence>
<keyword evidence="2" id="KW-0012">Acyltransferase</keyword>
<dbReference type="Proteomes" id="UP000240708">
    <property type="component" value="Unassembled WGS sequence"/>
</dbReference>
<evidence type="ECO:0000259" key="3">
    <source>
        <dbReference type="PROSITE" id="PS51186"/>
    </source>
</evidence>
<protein>
    <submittedName>
        <fullName evidence="4">Putative acetyltransferase</fullName>
    </submittedName>
</protein>
<gene>
    <name evidence="4" type="ORF">CLV48_101671</name>
</gene>
<dbReference type="Pfam" id="PF13508">
    <property type="entry name" value="Acetyltransf_7"/>
    <property type="match status" value="1"/>
</dbReference>
<keyword evidence="1 4" id="KW-0808">Transferase</keyword>
<sequence length="145" mass="16753">MIKESNKPEEHPELLAIWEASVRASHDFLTEEKILEIKQIILEGNIFSHVNLFAFHNDIGEKVGFLGLSHYKIEMLFIHPDYQGMGIGKQLTDFAISEKKVTRVDVNEQNHQAIRFYKKMGFQVVKRNALDSQGNPFPILEMEVQ</sequence>
<organism evidence="4 5">
    <name type="scientific">Cecembia rubra</name>
    <dbReference type="NCBI Taxonomy" id="1485585"/>
    <lineage>
        <taxon>Bacteria</taxon>
        <taxon>Pseudomonadati</taxon>
        <taxon>Bacteroidota</taxon>
        <taxon>Cytophagia</taxon>
        <taxon>Cytophagales</taxon>
        <taxon>Cyclobacteriaceae</taxon>
        <taxon>Cecembia</taxon>
    </lineage>
</organism>
<dbReference type="PROSITE" id="PS51186">
    <property type="entry name" value="GNAT"/>
    <property type="match status" value="1"/>
</dbReference>
<dbReference type="OrthoDB" id="9789605at2"/>
<dbReference type="SUPFAM" id="SSF55729">
    <property type="entry name" value="Acyl-CoA N-acyltransferases (Nat)"/>
    <property type="match status" value="1"/>
</dbReference>
<dbReference type="GO" id="GO:0016747">
    <property type="term" value="F:acyltransferase activity, transferring groups other than amino-acyl groups"/>
    <property type="evidence" value="ECO:0007669"/>
    <property type="project" value="InterPro"/>
</dbReference>
<evidence type="ECO:0000313" key="4">
    <source>
        <dbReference type="EMBL" id="PSL07733.1"/>
    </source>
</evidence>
<evidence type="ECO:0000256" key="2">
    <source>
        <dbReference type="ARBA" id="ARBA00023315"/>
    </source>
</evidence>
<dbReference type="InterPro" id="IPR000182">
    <property type="entry name" value="GNAT_dom"/>
</dbReference>
<reference evidence="4 5" key="1">
    <citation type="submission" date="2018-03" db="EMBL/GenBank/DDBJ databases">
        <title>Genomic Encyclopedia of Archaeal and Bacterial Type Strains, Phase II (KMG-II): from individual species to whole genera.</title>
        <authorList>
            <person name="Goeker M."/>
        </authorList>
    </citation>
    <scope>NUCLEOTIDE SEQUENCE [LARGE SCALE GENOMIC DNA]</scope>
    <source>
        <strain evidence="4 5">DSM 28057</strain>
    </source>
</reference>
<dbReference type="InterPro" id="IPR016181">
    <property type="entry name" value="Acyl_CoA_acyltransferase"/>
</dbReference>
<feature type="domain" description="N-acetyltransferase" evidence="3">
    <location>
        <begin position="1"/>
        <end position="145"/>
    </location>
</feature>
<dbReference type="AlphaFoldDB" id="A0A2P8EE65"/>
<evidence type="ECO:0000256" key="1">
    <source>
        <dbReference type="ARBA" id="ARBA00022679"/>
    </source>
</evidence>
<dbReference type="PANTHER" id="PTHR43800">
    <property type="entry name" value="PEPTIDYL-LYSINE N-ACETYLTRANSFERASE YJAB"/>
    <property type="match status" value="1"/>
</dbReference>
<dbReference type="RefSeq" id="WP_106565788.1">
    <property type="nucleotide sequence ID" value="NZ_JAUVYL010000041.1"/>
</dbReference>
<dbReference type="CDD" id="cd04301">
    <property type="entry name" value="NAT_SF"/>
    <property type="match status" value="1"/>
</dbReference>
<proteinExistence type="predicted"/>